<evidence type="ECO:0000256" key="1">
    <source>
        <dbReference type="SAM" id="Phobius"/>
    </source>
</evidence>
<gene>
    <name evidence="2" type="ORF">OKIOD_LOCUS10028</name>
</gene>
<sequence length="100" mass="11479">MRESLSPSLSPFQDLEGQRSSTVELRLSKYDSSDESLFGKRRTTISFGQNQLKEYVPEVEYFCCCFKDEETAKNFQFMLVVIIFLIVIVGIAVYTNLSSE</sequence>
<organism evidence="2 3">
    <name type="scientific">Oikopleura dioica</name>
    <name type="common">Tunicate</name>
    <dbReference type="NCBI Taxonomy" id="34765"/>
    <lineage>
        <taxon>Eukaryota</taxon>
        <taxon>Metazoa</taxon>
        <taxon>Chordata</taxon>
        <taxon>Tunicata</taxon>
        <taxon>Appendicularia</taxon>
        <taxon>Copelata</taxon>
        <taxon>Oikopleuridae</taxon>
        <taxon>Oikopleura</taxon>
    </lineage>
</organism>
<dbReference type="EMBL" id="OU015566">
    <property type="protein sequence ID" value="CAG5104457.1"/>
    <property type="molecule type" value="Genomic_DNA"/>
</dbReference>
<reference evidence="2 3" key="1">
    <citation type="submission" date="2021-04" db="EMBL/GenBank/DDBJ databases">
        <authorList>
            <person name="Bliznina A."/>
        </authorList>
    </citation>
    <scope>NUCLEOTIDE SEQUENCE [LARGE SCALE GENOMIC DNA]</scope>
</reference>
<feature type="transmembrane region" description="Helical" evidence="1">
    <location>
        <begin position="77"/>
        <end position="97"/>
    </location>
</feature>
<keyword evidence="1" id="KW-0812">Transmembrane</keyword>
<protein>
    <submittedName>
        <fullName evidence="2">Oidioi.mRNA.OKI2018_I69.chr1.g1263.t1.cds</fullName>
    </submittedName>
</protein>
<keyword evidence="3" id="KW-1185">Reference proteome</keyword>
<keyword evidence="1" id="KW-0472">Membrane</keyword>
<proteinExistence type="predicted"/>
<dbReference type="Proteomes" id="UP001158576">
    <property type="component" value="Chromosome 1"/>
</dbReference>
<accession>A0ABN7STQ8</accession>
<keyword evidence="1" id="KW-1133">Transmembrane helix</keyword>
<evidence type="ECO:0000313" key="2">
    <source>
        <dbReference type="EMBL" id="CAG5104457.1"/>
    </source>
</evidence>
<name>A0ABN7STQ8_OIKDI</name>
<evidence type="ECO:0000313" key="3">
    <source>
        <dbReference type="Proteomes" id="UP001158576"/>
    </source>
</evidence>